<evidence type="ECO:0000313" key="9">
    <source>
        <dbReference type="EMBL" id="ORY23822.1"/>
    </source>
</evidence>
<dbReference type="OrthoDB" id="39175at2759"/>
<keyword evidence="4" id="KW-0238">DNA-binding</keyword>
<dbReference type="CDD" id="cd12148">
    <property type="entry name" value="fungal_TF_MHR"/>
    <property type="match status" value="1"/>
</dbReference>
<keyword evidence="5" id="KW-0804">Transcription</keyword>
<keyword evidence="6" id="KW-0539">Nucleus</keyword>
<feature type="region of interest" description="Disordered" evidence="7">
    <location>
        <begin position="1"/>
        <end position="23"/>
    </location>
</feature>
<gene>
    <name evidence="9" type="ORF">BCR39DRAFT_548649</name>
</gene>
<dbReference type="PROSITE" id="PS50048">
    <property type="entry name" value="ZN2_CY6_FUNGAL_2"/>
    <property type="match status" value="1"/>
</dbReference>
<dbReference type="SMART" id="SM00066">
    <property type="entry name" value="GAL4"/>
    <property type="match status" value="1"/>
</dbReference>
<dbReference type="CDD" id="cd00067">
    <property type="entry name" value="GAL4"/>
    <property type="match status" value="1"/>
</dbReference>
<dbReference type="GO" id="GO:0000976">
    <property type="term" value="F:transcription cis-regulatory region binding"/>
    <property type="evidence" value="ECO:0007669"/>
    <property type="project" value="TreeGrafter"/>
</dbReference>
<feature type="compositionally biased region" description="Polar residues" evidence="7">
    <location>
        <begin position="668"/>
        <end position="684"/>
    </location>
</feature>
<dbReference type="GO" id="GO:0000981">
    <property type="term" value="F:DNA-binding transcription factor activity, RNA polymerase II-specific"/>
    <property type="evidence" value="ECO:0007669"/>
    <property type="project" value="InterPro"/>
</dbReference>
<keyword evidence="2" id="KW-0479">Metal-binding</keyword>
<dbReference type="Proteomes" id="UP000193986">
    <property type="component" value="Unassembled WGS sequence"/>
</dbReference>
<feature type="region of interest" description="Disordered" evidence="7">
    <location>
        <begin position="668"/>
        <end position="691"/>
    </location>
</feature>
<organism evidence="9 10">
    <name type="scientific">Naematelia encephala</name>
    <dbReference type="NCBI Taxonomy" id="71784"/>
    <lineage>
        <taxon>Eukaryota</taxon>
        <taxon>Fungi</taxon>
        <taxon>Dikarya</taxon>
        <taxon>Basidiomycota</taxon>
        <taxon>Agaricomycotina</taxon>
        <taxon>Tremellomycetes</taxon>
        <taxon>Tremellales</taxon>
        <taxon>Naemateliaceae</taxon>
        <taxon>Naematelia</taxon>
    </lineage>
</organism>
<evidence type="ECO:0000313" key="10">
    <source>
        <dbReference type="Proteomes" id="UP000193986"/>
    </source>
</evidence>
<evidence type="ECO:0000256" key="7">
    <source>
        <dbReference type="SAM" id="MobiDB-lite"/>
    </source>
</evidence>
<feature type="region of interest" description="Disordered" evidence="7">
    <location>
        <begin position="135"/>
        <end position="162"/>
    </location>
</feature>
<keyword evidence="3" id="KW-0805">Transcription regulation</keyword>
<dbReference type="InterPro" id="IPR007219">
    <property type="entry name" value="XnlR_reg_dom"/>
</dbReference>
<feature type="domain" description="Zn(2)-C6 fungal-type" evidence="8">
    <location>
        <begin position="32"/>
        <end position="68"/>
    </location>
</feature>
<dbReference type="EMBL" id="MCFC01000075">
    <property type="protein sequence ID" value="ORY23822.1"/>
    <property type="molecule type" value="Genomic_DNA"/>
</dbReference>
<dbReference type="Gene3D" id="4.10.240.10">
    <property type="entry name" value="Zn(2)-C6 fungal-type DNA-binding domain"/>
    <property type="match status" value="1"/>
</dbReference>
<keyword evidence="10" id="KW-1185">Reference proteome</keyword>
<evidence type="ECO:0000256" key="6">
    <source>
        <dbReference type="ARBA" id="ARBA00023242"/>
    </source>
</evidence>
<reference evidence="9 10" key="1">
    <citation type="submission" date="2016-07" db="EMBL/GenBank/DDBJ databases">
        <title>Pervasive Adenine N6-methylation of Active Genes in Fungi.</title>
        <authorList>
            <consortium name="DOE Joint Genome Institute"/>
            <person name="Mondo S.J."/>
            <person name="Dannebaum R.O."/>
            <person name="Kuo R.C."/>
            <person name="Labutti K."/>
            <person name="Haridas S."/>
            <person name="Kuo A."/>
            <person name="Salamov A."/>
            <person name="Ahrendt S.R."/>
            <person name="Lipzen A."/>
            <person name="Sullivan W."/>
            <person name="Andreopoulos W.B."/>
            <person name="Clum A."/>
            <person name="Lindquist E."/>
            <person name="Daum C."/>
            <person name="Ramamoorthy G.K."/>
            <person name="Gryganskyi A."/>
            <person name="Culley D."/>
            <person name="Magnuson J.K."/>
            <person name="James T.Y."/>
            <person name="O'Malley M.A."/>
            <person name="Stajich J.E."/>
            <person name="Spatafora J.W."/>
            <person name="Visel A."/>
            <person name="Grigoriev I.V."/>
        </authorList>
    </citation>
    <scope>NUCLEOTIDE SEQUENCE [LARGE SCALE GENOMIC DNA]</scope>
    <source>
        <strain evidence="9 10">68-887.2</strain>
    </source>
</reference>
<dbReference type="GO" id="GO:0005634">
    <property type="term" value="C:nucleus"/>
    <property type="evidence" value="ECO:0007669"/>
    <property type="project" value="UniProtKB-SubCell"/>
</dbReference>
<dbReference type="InterPro" id="IPR036864">
    <property type="entry name" value="Zn2-C6_fun-type_DNA-bd_sf"/>
</dbReference>
<feature type="region of interest" description="Disordered" evidence="7">
    <location>
        <begin position="110"/>
        <end position="129"/>
    </location>
</feature>
<dbReference type="Pfam" id="PF04082">
    <property type="entry name" value="Fungal_trans"/>
    <property type="match status" value="1"/>
</dbReference>
<evidence type="ECO:0000259" key="8">
    <source>
        <dbReference type="PROSITE" id="PS50048"/>
    </source>
</evidence>
<dbReference type="PROSITE" id="PS00463">
    <property type="entry name" value="ZN2_CY6_FUNGAL_1"/>
    <property type="match status" value="1"/>
</dbReference>
<dbReference type="GO" id="GO:0008270">
    <property type="term" value="F:zinc ion binding"/>
    <property type="evidence" value="ECO:0007669"/>
    <property type="project" value="InterPro"/>
</dbReference>
<protein>
    <recommendedName>
        <fullName evidence="8">Zn(2)-C6 fungal-type domain-containing protein</fullName>
    </recommendedName>
</protein>
<evidence type="ECO:0000256" key="1">
    <source>
        <dbReference type="ARBA" id="ARBA00004123"/>
    </source>
</evidence>
<feature type="region of interest" description="Disordered" evidence="7">
    <location>
        <begin position="75"/>
        <end position="103"/>
    </location>
</feature>
<dbReference type="SUPFAM" id="SSF57701">
    <property type="entry name" value="Zn2/Cys6 DNA-binding domain"/>
    <property type="match status" value="1"/>
</dbReference>
<proteinExistence type="predicted"/>
<evidence type="ECO:0000256" key="5">
    <source>
        <dbReference type="ARBA" id="ARBA00023163"/>
    </source>
</evidence>
<dbReference type="InterPro" id="IPR001138">
    <property type="entry name" value="Zn2Cys6_DnaBD"/>
</dbReference>
<dbReference type="PANTHER" id="PTHR31845:SF19">
    <property type="entry name" value="TRANSCRIPTION FACTOR DOMAIN-CONTAINING PROTEIN"/>
    <property type="match status" value="1"/>
</dbReference>
<evidence type="ECO:0000256" key="2">
    <source>
        <dbReference type="ARBA" id="ARBA00022723"/>
    </source>
</evidence>
<dbReference type="Pfam" id="PF00172">
    <property type="entry name" value="Zn_clus"/>
    <property type="match status" value="1"/>
</dbReference>
<evidence type="ECO:0000256" key="3">
    <source>
        <dbReference type="ARBA" id="ARBA00023015"/>
    </source>
</evidence>
<dbReference type="InParanoid" id="A0A1Y2AMT7"/>
<dbReference type="PANTHER" id="PTHR31845">
    <property type="entry name" value="FINGER DOMAIN PROTEIN, PUTATIVE-RELATED"/>
    <property type="match status" value="1"/>
</dbReference>
<dbReference type="GO" id="GO:0006351">
    <property type="term" value="P:DNA-templated transcription"/>
    <property type="evidence" value="ECO:0007669"/>
    <property type="project" value="InterPro"/>
</dbReference>
<evidence type="ECO:0000256" key="4">
    <source>
        <dbReference type="ARBA" id="ARBA00023125"/>
    </source>
</evidence>
<comment type="subcellular location">
    <subcellularLocation>
        <location evidence="1">Nucleus</location>
    </subcellularLocation>
</comment>
<dbReference type="InterPro" id="IPR051089">
    <property type="entry name" value="prtT"/>
</dbReference>
<comment type="caution">
    <text evidence="9">The sequence shown here is derived from an EMBL/GenBank/DDBJ whole genome shotgun (WGS) entry which is preliminary data.</text>
</comment>
<name>A0A1Y2AMT7_9TREE</name>
<sequence>MSVEFRGSPDRDQRGHSSKRSRASGESLARVACISCRKVKVRCQPPQTQAQTGSICERCVKLGLSCEWPESMRGRWRRKTSKTDDLNTAPPAMISSEYDRSQSAEQYNDLDPFSSFLHTPGSGDHLSQSMIANSSSSMIPHQPMGLPPQGQQETLGLPLQPPTSSVRLDLQIQSSAEEVRDFNGRLHFKIAHQIPPLGILAEASMELRDRLLSKQGPDARGDPVDQGPLGGYKLLGMANNGYFGQSLKKHLLPAPGPPKVPDIIAKGIITIEESRKLFEIYFEHCQPLVCLLDERVTTPSVCSSKSPFLFTAVCATASRYRQSDVLFRTLLAEAHREGMHAMFNAKSLCTVQGFLLLSWWNQPTASYEDDNTYLYAGIAFRLATEIGLHHKNRIIFPVGFNPTIQRQYELELLDRERTYRACFVHDRMIMWQGGKPDSVLEVLNIRTAREDYGDPLRTLVDVRMSANVERMQIITRSFYVIYGSVDSLSGIRSSIDFQRLIVRDLQYRMDNWHSKWMKVLEKYTKHKHYKSYTALFAMDKEMTKLGVIYICLARLLETDPSSLESITSVSTCYHSASEVLKTVREQLGPLGVLRYAPEYILIDVVYCATILMKLSRSDLGHIIQREEALERIYGVVLALEDSAEDEIHLPMLYAIFLRKQIADIQDRFAQSSSGTDQQEGTPNLNDDIDFGPSKAPENSAAVYASGDTTDPFHPEGLFDNLWLDTVLATQLNTIRPYVGNTESTFWELFGISDPATLESGV</sequence>
<dbReference type="STRING" id="71784.A0A1Y2AMT7"/>
<dbReference type="AlphaFoldDB" id="A0A1Y2AMT7"/>
<accession>A0A1Y2AMT7</accession>